<keyword evidence="1" id="KW-0812">Transmembrane</keyword>
<proteinExistence type="predicted"/>
<keyword evidence="1" id="KW-0472">Membrane</keyword>
<feature type="transmembrane region" description="Helical" evidence="1">
    <location>
        <begin position="194"/>
        <end position="213"/>
    </location>
</feature>
<feature type="transmembrane region" description="Helical" evidence="1">
    <location>
        <begin position="129"/>
        <end position="149"/>
    </location>
</feature>
<feature type="transmembrane region" description="Helical" evidence="1">
    <location>
        <begin position="267"/>
        <end position="292"/>
    </location>
</feature>
<dbReference type="RefSeq" id="WP_169642083.1">
    <property type="nucleotide sequence ID" value="NZ_CP048788.1"/>
</dbReference>
<protein>
    <submittedName>
        <fullName evidence="2">Uncharacterized protein</fullName>
    </submittedName>
</protein>
<dbReference type="Gene3D" id="1.20.1530.20">
    <property type="match status" value="1"/>
</dbReference>
<dbReference type="AlphaFoldDB" id="A0A858T0W4"/>
<keyword evidence="3" id="KW-1185">Reference proteome</keyword>
<accession>A0A858T0W4</accession>
<organism evidence="2 3">
    <name type="scientific">Roseobacter ponti</name>
    <dbReference type="NCBI Taxonomy" id="1891787"/>
    <lineage>
        <taxon>Bacteria</taxon>
        <taxon>Pseudomonadati</taxon>
        <taxon>Pseudomonadota</taxon>
        <taxon>Alphaproteobacteria</taxon>
        <taxon>Rhodobacterales</taxon>
        <taxon>Roseobacteraceae</taxon>
        <taxon>Roseobacter</taxon>
    </lineage>
</organism>
<name>A0A858T0W4_9RHOB</name>
<feature type="transmembrane region" description="Helical" evidence="1">
    <location>
        <begin position="161"/>
        <end position="182"/>
    </location>
</feature>
<dbReference type="EMBL" id="CP048788">
    <property type="protein sequence ID" value="QJF52866.1"/>
    <property type="molecule type" value="Genomic_DNA"/>
</dbReference>
<feature type="transmembrane region" description="Helical" evidence="1">
    <location>
        <begin position="73"/>
        <end position="92"/>
    </location>
</feature>
<dbReference type="InterPro" id="IPR038770">
    <property type="entry name" value="Na+/solute_symporter_sf"/>
</dbReference>
<feature type="transmembrane region" description="Helical" evidence="1">
    <location>
        <begin position="225"/>
        <end position="246"/>
    </location>
</feature>
<evidence type="ECO:0000313" key="3">
    <source>
        <dbReference type="Proteomes" id="UP000503308"/>
    </source>
</evidence>
<dbReference type="Proteomes" id="UP000503308">
    <property type="component" value="Chromosome"/>
</dbReference>
<evidence type="ECO:0000313" key="2">
    <source>
        <dbReference type="EMBL" id="QJF52866.1"/>
    </source>
</evidence>
<dbReference type="KEGG" id="rpon:G3256_17655"/>
<gene>
    <name evidence="2" type="ORF">G3256_17655</name>
</gene>
<keyword evidence="1" id="KW-1133">Transmembrane helix</keyword>
<sequence length="311" mass="32495">MERFLWLISDNARWCLIAGLVAGLLLPGTAAAMAPWLPQMVAGLLTITALRIGHRAAAGALSDLRWGLGSVMVMQLGLPVSLLSLCAVAGIAGTPVAMAMVLATAAPALSGSTNIALLLRQDPGRMMQILVLGTACFPLTVLPVLALMPQLGEARDVIRPALTLLGVILGATSLGFFLHAKFFPAPAPGTVKALDGLSVLAFSAIVVGLMAALNPALRSDPGAVAGWAMLAFVLSYGVQFLTLTILRRSALSWIAGPLAIGAGNRNIALFLVALPAETIAPLMVFVGCWQLPMYLTPVLLRRLYLGRPVHE</sequence>
<reference evidence="2 3" key="1">
    <citation type="submission" date="2020-02" db="EMBL/GenBank/DDBJ databases">
        <title>Genome sequence of Roseobacter ponti.</title>
        <authorList>
            <person name="Hollensteiner J."/>
            <person name="Schneider D."/>
            <person name="Poehlein A."/>
            <person name="Daniel R."/>
        </authorList>
    </citation>
    <scope>NUCLEOTIDE SEQUENCE [LARGE SCALE GENOMIC DNA]</scope>
    <source>
        <strain evidence="2 3">DSM 106830</strain>
    </source>
</reference>
<evidence type="ECO:0000256" key="1">
    <source>
        <dbReference type="SAM" id="Phobius"/>
    </source>
</evidence>